<keyword evidence="2" id="KW-0902">Two-component regulatory system</keyword>
<organism evidence="10 11">
    <name type="scientific">Zhongshania borealis</name>
    <dbReference type="NCBI Taxonomy" id="889488"/>
    <lineage>
        <taxon>Bacteria</taxon>
        <taxon>Pseudomonadati</taxon>
        <taxon>Pseudomonadota</taxon>
        <taxon>Gammaproteobacteria</taxon>
        <taxon>Cellvibrionales</taxon>
        <taxon>Spongiibacteraceae</taxon>
        <taxon>Zhongshania</taxon>
    </lineage>
</organism>
<keyword evidence="4 7" id="KW-0238">DNA-binding</keyword>
<evidence type="ECO:0000313" key="10">
    <source>
        <dbReference type="EMBL" id="GAA4095750.1"/>
    </source>
</evidence>
<reference evidence="11" key="1">
    <citation type="journal article" date="2019" name="Int. J. Syst. Evol. Microbiol.">
        <title>The Global Catalogue of Microorganisms (GCM) 10K type strain sequencing project: providing services to taxonomists for standard genome sequencing and annotation.</title>
        <authorList>
            <consortium name="The Broad Institute Genomics Platform"/>
            <consortium name="The Broad Institute Genome Sequencing Center for Infectious Disease"/>
            <person name="Wu L."/>
            <person name="Ma J."/>
        </authorList>
    </citation>
    <scope>NUCLEOTIDE SEQUENCE [LARGE SCALE GENOMIC DNA]</scope>
    <source>
        <strain evidence="11">JCM 17304</strain>
    </source>
</reference>
<dbReference type="SUPFAM" id="SSF46894">
    <property type="entry name" value="C-terminal effector domain of the bipartite response regulators"/>
    <property type="match status" value="1"/>
</dbReference>
<evidence type="ECO:0000313" key="11">
    <source>
        <dbReference type="Proteomes" id="UP001500392"/>
    </source>
</evidence>
<evidence type="ECO:0000256" key="5">
    <source>
        <dbReference type="ARBA" id="ARBA00023163"/>
    </source>
</evidence>
<dbReference type="Proteomes" id="UP001500392">
    <property type="component" value="Unassembled WGS sequence"/>
</dbReference>
<keyword evidence="3" id="KW-0805">Transcription regulation</keyword>
<dbReference type="RefSeq" id="WP_344935350.1">
    <property type="nucleotide sequence ID" value="NZ_BAABDM010000003.1"/>
</dbReference>
<keyword evidence="1 6" id="KW-0597">Phosphoprotein</keyword>
<evidence type="ECO:0000259" key="9">
    <source>
        <dbReference type="PROSITE" id="PS51755"/>
    </source>
</evidence>
<dbReference type="PANTHER" id="PTHR48111:SF4">
    <property type="entry name" value="DNA-BINDING DUAL TRANSCRIPTIONAL REGULATOR OMPR"/>
    <property type="match status" value="1"/>
</dbReference>
<feature type="modified residue" description="4-aspartylphosphate" evidence="6">
    <location>
        <position position="57"/>
    </location>
</feature>
<dbReference type="SMART" id="SM00862">
    <property type="entry name" value="Trans_reg_C"/>
    <property type="match status" value="1"/>
</dbReference>
<dbReference type="PROSITE" id="PS50110">
    <property type="entry name" value="RESPONSE_REGULATORY"/>
    <property type="match status" value="1"/>
</dbReference>
<protein>
    <submittedName>
        <fullName evidence="10">Response regulator</fullName>
    </submittedName>
</protein>
<dbReference type="InterPro" id="IPR016032">
    <property type="entry name" value="Sig_transdc_resp-reg_C-effctor"/>
</dbReference>
<evidence type="ECO:0000256" key="6">
    <source>
        <dbReference type="PROSITE-ProRule" id="PRU00169"/>
    </source>
</evidence>
<evidence type="ECO:0000256" key="1">
    <source>
        <dbReference type="ARBA" id="ARBA00022553"/>
    </source>
</evidence>
<dbReference type="InterPro" id="IPR036388">
    <property type="entry name" value="WH-like_DNA-bd_sf"/>
</dbReference>
<accession>A0ABP7WSJ9</accession>
<evidence type="ECO:0000256" key="4">
    <source>
        <dbReference type="ARBA" id="ARBA00023125"/>
    </source>
</evidence>
<keyword evidence="5" id="KW-0804">Transcription</keyword>
<feature type="DNA-binding region" description="OmpR/PhoB-type" evidence="7">
    <location>
        <begin position="134"/>
        <end position="234"/>
    </location>
</feature>
<gene>
    <name evidence="10" type="ORF">GCM10022414_20010</name>
</gene>
<dbReference type="Gene3D" id="6.10.250.690">
    <property type="match status" value="1"/>
</dbReference>
<evidence type="ECO:0000259" key="8">
    <source>
        <dbReference type="PROSITE" id="PS50110"/>
    </source>
</evidence>
<dbReference type="Gene3D" id="3.40.50.2300">
    <property type="match status" value="1"/>
</dbReference>
<dbReference type="SUPFAM" id="SSF52172">
    <property type="entry name" value="CheY-like"/>
    <property type="match status" value="1"/>
</dbReference>
<name>A0ABP7WSJ9_9GAMM</name>
<dbReference type="InterPro" id="IPR011006">
    <property type="entry name" value="CheY-like_superfamily"/>
</dbReference>
<evidence type="ECO:0000256" key="2">
    <source>
        <dbReference type="ARBA" id="ARBA00023012"/>
    </source>
</evidence>
<feature type="domain" description="OmpR/PhoB-type" evidence="9">
    <location>
        <begin position="134"/>
        <end position="234"/>
    </location>
</feature>
<evidence type="ECO:0000256" key="3">
    <source>
        <dbReference type="ARBA" id="ARBA00023015"/>
    </source>
</evidence>
<dbReference type="Gene3D" id="1.10.10.10">
    <property type="entry name" value="Winged helix-like DNA-binding domain superfamily/Winged helix DNA-binding domain"/>
    <property type="match status" value="1"/>
</dbReference>
<feature type="domain" description="Response regulatory" evidence="8">
    <location>
        <begin position="8"/>
        <end position="122"/>
    </location>
</feature>
<dbReference type="InterPro" id="IPR001867">
    <property type="entry name" value="OmpR/PhoB-type_DNA-bd"/>
</dbReference>
<dbReference type="InterPro" id="IPR039420">
    <property type="entry name" value="WalR-like"/>
</dbReference>
<dbReference type="CDD" id="cd00383">
    <property type="entry name" value="trans_reg_C"/>
    <property type="match status" value="1"/>
</dbReference>
<dbReference type="Pfam" id="PF00486">
    <property type="entry name" value="Trans_reg_C"/>
    <property type="match status" value="1"/>
</dbReference>
<proteinExistence type="predicted"/>
<dbReference type="PROSITE" id="PS51755">
    <property type="entry name" value="OMPR_PHOB"/>
    <property type="match status" value="1"/>
</dbReference>
<comment type="caution">
    <text evidence="10">The sequence shown here is derived from an EMBL/GenBank/DDBJ whole genome shotgun (WGS) entry which is preliminary data.</text>
</comment>
<dbReference type="EMBL" id="BAABDM010000003">
    <property type="protein sequence ID" value="GAA4095750.1"/>
    <property type="molecule type" value="Genomic_DNA"/>
</dbReference>
<dbReference type="Pfam" id="PF00072">
    <property type="entry name" value="Response_reg"/>
    <property type="match status" value="1"/>
</dbReference>
<dbReference type="SMART" id="SM00448">
    <property type="entry name" value="REC"/>
    <property type="match status" value="1"/>
</dbReference>
<dbReference type="InterPro" id="IPR001789">
    <property type="entry name" value="Sig_transdc_resp-reg_receiver"/>
</dbReference>
<dbReference type="PANTHER" id="PTHR48111">
    <property type="entry name" value="REGULATOR OF RPOS"/>
    <property type="match status" value="1"/>
</dbReference>
<keyword evidence="11" id="KW-1185">Reference proteome</keyword>
<evidence type="ECO:0000256" key="7">
    <source>
        <dbReference type="PROSITE-ProRule" id="PRU01091"/>
    </source>
</evidence>
<sequence length="239" mass="26483">MGIDSKLCILVVDDNEDILQLVSELLVAEGYDAVTADNGEEMYAALSQRKPDLILLDVMLPGRDGFELCRQLRADPESPPVIILSAKDHEIDRVVGLELGADDYIVKPFGSRELIARIKAVLRRSGNTSVQRAQGVYCFAGWRFKPARMELLDNDSTVIPLSTSETDLLLVFVQNPQIPLSRDRLLALTKGRNSAAFDRSIDSHISRLRRKLGDNAKSPEIIKTAWGAGYLFTCAVDQI</sequence>